<comment type="similarity">
    <text evidence="1">Belongs to the acyl coenzyme A hydrolase family.</text>
</comment>
<dbReference type="CDD" id="cd03442">
    <property type="entry name" value="BFIT_BACH"/>
    <property type="match status" value="1"/>
</dbReference>
<keyword evidence="6" id="KW-1185">Reference proteome</keyword>
<dbReference type="InterPro" id="IPR033120">
    <property type="entry name" value="HOTDOG_ACOT"/>
</dbReference>
<dbReference type="InterPro" id="IPR029069">
    <property type="entry name" value="HotDog_dom_sf"/>
</dbReference>
<dbReference type="Gene3D" id="3.10.129.10">
    <property type="entry name" value="Hotdog Thioesterase"/>
    <property type="match status" value="1"/>
</dbReference>
<dbReference type="PROSITE" id="PS51770">
    <property type="entry name" value="HOTDOG_ACOT"/>
    <property type="match status" value="1"/>
</dbReference>
<dbReference type="SUPFAM" id="SSF54637">
    <property type="entry name" value="Thioesterase/thiol ester dehydrase-isomerase"/>
    <property type="match status" value="1"/>
</dbReference>
<protein>
    <submittedName>
        <fullName evidence="5">Acyl-CoA thioesterase</fullName>
        <ecNumber evidence="5">3.1.2.20</ecNumber>
    </submittedName>
</protein>
<evidence type="ECO:0000259" key="4">
    <source>
        <dbReference type="PROSITE" id="PS51770"/>
    </source>
</evidence>
<comment type="caution">
    <text evidence="5">The sequence shown here is derived from an EMBL/GenBank/DDBJ whole genome shotgun (WGS) entry which is preliminary data.</text>
</comment>
<dbReference type="EMBL" id="JBHUMR010000008">
    <property type="protein sequence ID" value="MFD2617163.1"/>
    <property type="molecule type" value="Genomic_DNA"/>
</dbReference>
<gene>
    <name evidence="5" type="ORF">ACFSTF_07540</name>
</gene>
<accession>A0ABW5PQP8</accession>
<evidence type="ECO:0000256" key="1">
    <source>
        <dbReference type="ARBA" id="ARBA00010458"/>
    </source>
</evidence>
<dbReference type="GO" id="GO:0047617">
    <property type="term" value="F:fatty acyl-CoA hydrolase activity"/>
    <property type="evidence" value="ECO:0007669"/>
    <property type="project" value="UniProtKB-EC"/>
</dbReference>
<dbReference type="PANTHER" id="PTHR11049">
    <property type="entry name" value="ACYL COENZYME A THIOESTER HYDROLASE"/>
    <property type="match status" value="1"/>
</dbReference>
<proteinExistence type="inferred from homology"/>
<organism evidence="5 6">
    <name type="scientific">Terrilactibacillus laevilacticus</name>
    <dbReference type="NCBI Taxonomy" id="1380157"/>
    <lineage>
        <taxon>Bacteria</taxon>
        <taxon>Bacillati</taxon>
        <taxon>Bacillota</taxon>
        <taxon>Bacilli</taxon>
        <taxon>Bacillales</taxon>
        <taxon>Bacillaceae</taxon>
        <taxon>Terrilactibacillus</taxon>
    </lineage>
</organism>
<dbReference type="EC" id="3.1.2.20" evidence="5"/>
<dbReference type="InterPro" id="IPR006683">
    <property type="entry name" value="Thioestr_dom"/>
</dbReference>
<dbReference type="Pfam" id="PF03061">
    <property type="entry name" value="4HBT"/>
    <property type="match status" value="1"/>
</dbReference>
<reference evidence="6" key="1">
    <citation type="journal article" date="2019" name="Int. J. Syst. Evol. Microbiol.">
        <title>The Global Catalogue of Microorganisms (GCM) 10K type strain sequencing project: providing services to taxonomists for standard genome sequencing and annotation.</title>
        <authorList>
            <consortium name="The Broad Institute Genomics Platform"/>
            <consortium name="The Broad Institute Genome Sequencing Center for Infectious Disease"/>
            <person name="Wu L."/>
            <person name="Ma J."/>
        </authorList>
    </citation>
    <scope>NUCLEOTIDE SEQUENCE [LARGE SCALE GENOMIC DNA]</scope>
    <source>
        <strain evidence="6">TISTR 2241</strain>
    </source>
</reference>
<dbReference type="PANTHER" id="PTHR11049:SF24">
    <property type="entry name" value="CYTOSOLIC ACYL COENZYME A THIOESTER HYDROLASE"/>
    <property type="match status" value="1"/>
</dbReference>
<dbReference type="Proteomes" id="UP001597458">
    <property type="component" value="Unassembled WGS sequence"/>
</dbReference>
<evidence type="ECO:0000256" key="3">
    <source>
        <dbReference type="PROSITE-ProRule" id="PRU01106"/>
    </source>
</evidence>
<dbReference type="RefSeq" id="WP_141189024.1">
    <property type="nucleotide sequence ID" value="NZ_JBHUMR010000008.1"/>
</dbReference>
<dbReference type="InterPro" id="IPR040170">
    <property type="entry name" value="Cytosol_ACT"/>
</dbReference>
<feature type="domain" description="HotDog ACOT-type" evidence="4">
    <location>
        <begin position="7"/>
        <end position="119"/>
    </location>
</feature>
<evidence type="ECO:0000313" key="5">
    <source>
        <dbReference type="EMBL" id="MFD2617163.1"/>
    </source>
</evidence>
<evidence type="ECO:0000256" key="2">
    <source>
        <dbReference type="ARBA" id="ARBA00022801"/>
    </source>
</evidence>
<sequence>MEVKKVSQSRSVTSSHVLPTDTNNHGTLFGGKLMMYIDDIAAVAATRHARQLVVTASTDSVDFIHPINAGSAVCLEAFVTYTKRTSMEVFVKVTGEDLISGEKKLCTTSFLTFVAIDEEGKPSPVPQVVPESEEEKWLYETAPKRFEHRKLRRRERREFHEVLTLKSPWED</sequence>
<name>A0ABW5PQP8_9BACI</name>
<keyword evidence="2 3" id="KW-0378">Hydrolase</keyword>
<evidence type="ECO:0000313" key="6">
    <source>
        <dbReference type="Proteomes" id="UP001597458"/>
    </source>
</evidence>